<organism evidence="1 2">
    <name type="scientific">Tothia fuscella</name>
    <dbReference type="NCBI Taxonomy" id="1048955"/>
    <lineage>
        <taxon>Eukaryota</taxon>
        <taxon>Fungi</taxon>
        <taxon>Dikarya</taxon>
        <taxon>Ascomycota</taxon>
        <taxon>Pezizomycotina</taxon>
        <taxon>Dothideomycetes</taxon>
        <taxon>Pleosporomycetidae</taxon>
        <taxon>Venturiales</taxon>
        <taxon>Cylindrosympodiaceae</taxon>
        <taxon>Tothia</taxon>
    </lineage>
</organism>
<accession>A0A9P4TWL5</accession>
<dbReference type="Proteomes" id="UP000800235">
    <property type="component" value="Unassembled WGS sequence"/>
</dbReference>
<name>A0A9P4TWL5_9PEZI</name>
<proteinExistence type="predicted"/>
<keyword evidence="2" id="KW-1185">Reference proteome</keyword>
<gene>
    <name evidence="1" type="ORF">EJ08DRAFT_651195</name>
</gene>
<dbReference type="EMBL" id="MU007057">
    <property type="protein sequence ID" value="KAF2427771.1"/>
    <property type="molecule type" value="Genomic_DNA"/>
</dbReference>
<dbReference type="AlphaFoldDB" id="A0A9P4TWL5"/>
<comment type="caution">
    <text evidence="1">The sequence shown here is derived from an EMBL/GenBank/DDBJ whole genome shotgun (WGS) entry which is preliminary data.</text>
</comment>
<evidence type="ECO:0000313" key="2">
    <source>
        <dbReference type="Proteomes" id="UP000800235"/>
    </source>
</evidence>
<evidence type="ECO:0000313" key="1">
    <source>
        <dbReference type="EMBL" id="KAF2427771.1"/>
    </source>
</evidence>
<reference evidence="1" key="1">
    <citation type="journal article" date="2020" name="Stud. Mycol.">
        <title>101 Dothideomycetes genomes: a test case for predicting lifestyles and emergence of pathogens.</title>
        <authorList>
            <person name="Haridas S."/>
            <person name="Albert R."/>
            <person name="Binder M."/>
            <person name="Bloem J."/>
            <person name="Labutti K."/>
            <person name="Salamov A."/>
            <person name="Andreopoulos B."/>
            <person name="Baker S."/>
            <person name="Barry K."/>
            <person name="Bills G."/>
            <person name="Bluhm B."/>
            <person name="Cannon C."/>
            <person name="Castanera R."/>
            <person name="Culley D."/>
            <person name="Daum C."/>
            <person name="Ezra D."/>
            <person name="Gonzalez J."/>
            <person name="Henrissat B."/>
            <person name="Kuo A."/>
            <person name="Liang C."/>
            <person name="Lipzen A."/>
            <person name="Lutzoni F."/>
            <person name="Magnuson J."/>
            <person name="Mondo S."/>
            <person name="Nolan M."/>
            <person name="Ohm R."/>
            <person name="Pangilinan J."/>
            <person name="Park H.-J."/>
            <person name="Ramirez L."/>
            <person name="Alfaro M."/>
            <person name="Sun H."/>
            <person name="Tritt A."/>
            <person name="Yoshinaga Y."/>
            <person name="Zwiers L.-H."/>
            <person name="Turgeon B."/>
            <person name="Goodwin S."/>
            <person name="Spatafora J."/>
            <person name="Crous P."/>
            <person name="Grigoriev I."/>
        </authorList>
    </citation>
    <scope>NUCLEOTIDE SEQUENCE</scope>
    <source>
        <strain evidence="1">CBS 130266</strain>
    </source>
</reference>
<protein>
    <submittedName>
        <fullName evidence="1">Uncharacterized protein</fullName>
    </submittedName>
</protein>
<sequence length="60" mass="6844">MRRHHLHYSRFDGCVATLESITYDRFGQVFGLELAAITFNGSKCGNGFRDADCVETLWET</sequence>